<accession>A0A7Z0DMA5</accession>
<keyword evidence="1" id="KW-0812">Transmembrane</keyword>
<dbReference type="EMBL" id="JACBZR010000001">
    <property type="protein sequence ID" value="NYI78251.1"/>
    <property type="molecule type" value="Genomic_DNA"/>
</dbReference>
<keyword evidence="1" id="KW-1133">Transmembrane helix</keyword>
<evidence type="ECO:0000313" key="2">
    <source>
        <dbReference type="EMBL" id="NYI78251.1"/>
    </source>
</evidence>
<feature type="transmembrane region" description="Helical" evidence="1">
    <location>
        <begin position="52"/>
        <end position="69"/>
    </location>
</feature>
<protein>
    <submittedName>
        <fullName evidence="2">Uncharacterized protein</fullName>
    </submittedName>
</protein>
<comment type="caution">
    <text evidence="2">The sequence shown here is derived from an EMBL/GenBank/DDBJ whole genome shotgun (WGS) entry which is preliminary data.</text>
</comment>
<evidence type="ECO:0000256" key="1">
    <source>
        <dbReference type="SAM" id="Phobius"/>
    </source>
</evidence>
<organism evidence="2 3">
    <name type="scientific">Nocardioides panzhihuensis</name>
    <dbReference type="NCBI Taxonomy" id="860243"/>
    <lineage>
        <taxon>Bacteria</taxon>
        <taxon>Bacillati</taxon>
        <taxon>Actinomycetota</taxon>
        <taxon>Actinomycetes</taxon>
        <taxon>Propionibacteriales</taxon>
        <taxon>Nocardioidaceae</taxon>
        <taxon>Nocardioides</taxon>
    </lineage>
</organism>
<gene>
    <name evidence="2" type="ORF">BJ988_002899</name>
</gene>
<name>A0A7Z0DMA5_9ACTN</name>
<dbReference type="Proteomes" id="UP000564496">
    <property type="component" value="Unassembled WGS sequence"/>
</dbReference>
<proteinExistence type="predicted"/>
<dbReference type="AlphaFoldDB" id="A0A7Z0DMA5"/>
<keyword evidence="1" id="KW-0472">Membrane</keyword>
<dbReference type="RefSeq" id="WP_008357891.1">
    <property type="nucleotide sequence ID" value="NZ_JACBZR010000001.1"/>
</dbReference>
<keyword evidence="3" id="KW-1185">Reference proteome</keyword>
<reference evidence="2 3" key="1">
    <citation type="submission" date="2020-07" db="EMBL/GenBank/DDBJ databases">
        <title>Sequencing the genomes of 1000 actinobacteria strains.</title>
        <authorList>
            <person name="Klenk H.-P."/>
        </authorList>
    </citation>
    <scope>NUCLEOTIDE SEQUENCE [LARGE SCALE GENOMIC DNA]</scope>
    <source>
        <strain evidence="2 3">DSM 26487</strain>
    </source>
</reference>
<sequence length="70" mass="7440">MSTTLVSGAIALISLALGLWGSNNPARLVPPGLSEERRARDERRIRRGARSMLVMAGVFAVLAVVPLAAR</sequence>
<evidence type="ECO:0000313" key="3">
    <source>
        <dbReference type="Proteomes" id="UP000564496"/>
    </source>
</evidence>